<keyword evidence="1" id="KW-0167">Capsid protein</keyword>
<keyword evidence="4" id="KW-1185">Reference proteome</keyword>
<dbReference type="KEGG" id="vg:19686757"/>
<dbReference type="GO" id="GO:0019028">
    <property type="term" value="C:viral capsid"/>
    <property type="evidence" value="ECO:0007669"/>
    <property type="project" value="UniProtKB-KW"/>
</dbReference>
<evidence type="ECO:0000313" key="4">
    <source>
        <dbReference type="Proteomes" id="UP000026984"/>
    </source>
</evidence>
<dbReference type="GeneID" id="19686757"/>
<dbReference type="Proteomes" id="UP000026984">
    <property type="component" value="Segment"/>
</dbReference>
<dbReference type="Pfam" id="PF03864">
    <property type="entry name" value="Phage_cap_E"/>
    <property type="match status" value="1"/>
</dbReference>
<evidence type="ECO:0000256" key="1">
    <source>
        <dbReference type="ARBA" id="ARBA00022561"/>
    </source>
</evidence>
<keyword evidence="2" id="KW-1035">Host cytoplasm</keyword>
<protein>
    <submittedName>
        <fullName evidence="3">Putative major capsid protein</fullName>
    </submittedName>
</protein>
<organism evidence="3 4">
    <name type="scientific">Cronobacter phage CR8</name>
    <dbReference type="NCBI Taxonomy" id="1327934"/>
    <lineage>
        <taxon>Viruses</taxon>
        <taxon>Duplodnaviria</taxon>
        <taxon>Heunggongvirae</taxon>
        <taxon>Uroviricota</taxon>
        <taxon>Caudoviricetes</taxon>
        <taxon>Vequintavirinae</taxon>
        <taxon>Certrevirus</taxon>
        <taxon>Certrevirus CR8</taxon>
    </lineage>
</organism>
<dbReference type="EMBL" id="KC954774">
    <property type="protein sequence ID" value="AIA64536.1"/>
    <property type="molecule type" value="Genomic_DNA"/>
</dbReference>
<accession>A0A060AG23</accession>
<evidence type="ECO:0000313" key="3">
    <source>
        <dbReference type="EMBL" id="AIA64536.1"/>
    </source>
</evidence>
<gene>
    <name evidence="3" type="ORF">CR8_006</name>
</gene>
<dbReference type="InterPro" id="IPR005564">
    <property type="entry name" value="Major_capsid_GpE"/>
</dbReference>
<sequence>MQNGDFQILDYTGLISTMPRVDTLLQSMNLFTEHFGRTTVARIERLDDGAGDIKAVQRGGVRQHLANDRKKIVNLNIPFFPLDRSIDRADIQNFREFGTENAPATVDAEVQRHMARIRRSHAILKSKAMYAALKGTSWSPDDPVSDYNYYEVWGATQQTADVDFTKLGVDPIEVLEAEARAHIIDWAGDNGDNYEIVVLASRQWFSALIAHPQVTGAYSQYPSTQEMLRRRLGGNANNRIFEHKNILFIEDISGNIPAGEAYIFPRGISRMFEIYYAPSDTLRDANQVAQELYVFFKESNYLREAKIESETSFLTVNNRPELVVKSTGKFTA</sequence>
<reference evidence="3 4" key="1">
    <citation type="submission" date="2013-04" db="EMBL/GenBank/DDBJ databases">
        <title>Complete Genome Sequence of Cronobacter sakazakii Bacteriophage CR8.</title>
        <authorList>
            <person name="Kim Y."/>
            <person name="Shin H."/>
            <person name="Ryu S."/>
        </authorList>
    </citation>
    <scope>NUCLEOTIDE SEQUENCE [LARGE SCALE GENOMIC DNA]</scope>
</reference>
<proteinExistence type="predicted"/>
<dbReference type="RefSeq" id="YP_009042243.1">
    <property type="nucleotide sequence ID" value="NC_024354.1"/>
</dbReference>
<keyword evidence="1" id="KW-0946">Virion</keyword>
<name>A0A060AG23_9CAUD</name>
<evidence type="ECO:0000256" key="2">
    <source>
        <dbReference type="ARBA" id="ARBA00023200"/>
    </source>
</evidence>